<name>A0A4S8J3F2_MUSBA</name>
<feature type="compositionally biased region" description="Basic and acidic residues" evidence="4">
    <location>
        <begin position="1"/>
        <end position="13"/>
    </location>
</feature>
<comment type="subcellular location">
    <subcellularLocation>
        <location evidence="1">Nucleus</location>
    </subcellularLocation>
</comment>
<evidence type="ECO:0000256" key="3">
    <source>
        <dbReference type="SAM" id="Coils"/>
    </source>
</evidence>
<gene>
    <name evidence="6" type="ORF">C4D60_Mb11t05480</name>
</gene>
<evidence type="ECO:0000259" key="5">
    <source>
        <dbReference type="Pfam" id="PF16987"/>
    </source>
</evidence>
<reference evidence="6 7" key="1">
    <citation type="journal article" date="2019" name="Nat. Plants">
        <title>Genome sequencing of Musa balbisiana reveals subgenome evolution and function divergence in polyploid bananas.</title>
        <authorList>
            <person name="Yao X."/>
        </authorList>
    </citation>
    <scope>NUCLEOTIDE SEQUENCE [LARGE SCALE GENOMIC DNA]</scope>
    <source>
        <strain evidence="7">cv. DH-PKW</strain>
        <tissue evidence="6">Leaves</tissue>
    </source>
</reference>
<dbReference type="Pfam" id="PF16987">
    <property type="entry name" value="KIX_2"/>
    <property type="match status" value="1"/>
</dbReference>
<dbReference type="GO" id="GO:0031490">
    <property type="term" value="F:chromatin DNA binding"/>
    <property type="evidence" value="ECO:0007669"/>
    <property type="project" value="InterPro"/>
</dbReference>
<keyword evidence="7" id="KW-1185">Reference proteome</keyword>
<keyword evidence="2" id="KW-0539">Nucleus</keyword>
<evidence type="ECO:0000313" key="7">
    <source>
        <dbReference type="Proteomes" id="UP000317650"/>
    </source>
</evidence>
<dbReference type="PANTHER" id="PTHR33137">
    <property type="entry name" value="MEDIATOR OF RNA POLYMERASE II TRANSCRIPTION SUBUNIT 15A-RELATED"/>
    <property type="match status" value="1"/>
</dbReference>
<accession>A0A4S8J3F2</accession>
<dbReference type="EMBL" id="PYDT01000007">
    <property type="protein sequence ID" value="THU55334.1"/>
    <property type="molecule type" value="Genomic_DNA"/>
</dbReference>
<dbReference type="PANTHER" id="PTHR33137:SF4">
    <property type="entry name" value="MEDIATOR OF RNA POLYMERASE II TRANSCRIPTION SUBUNIT 15A-RELATED"/>
    <property type="match status" value="1"/>
</dbReference>
<proteinExistence type="predicted"/>
<feature type="domain" description="Mediator complex subunit 15 KIX" evidence="5">
    <location>
        <begin position="23"/>
        <end position="100"/>
    </location>
</feature>
<evidence type="ECO:0000256" key="2">
    <source>
        <dbReference type="ARBA" id="ARBA00023242"/>
    </source>
</evidence>
<sequence length="454" mass="50192">MEANRWRPVREEASAATSDGNSADWRAQLDPQARQRVVEQIMEALEMRMLVSEPEDLYGLQKIALEFEEKIYTSAANQDDYVRKISLKMVSIKNKPQHSTSINPSMSNRTVINQNSADPGTPSFTTQAGHIDDVDWKEEIYQKIKSMKELYFAELSELYRKIAMKFEQLAESPFIPSPSTSITLSPVPANEKQLSGVMSLPNAGNIEHQQAAVAPSEAQSFTVTTPGITVSPLLEEFTIPDGNQIDIPNLVVGKASTTEKPLERLIEVIRSSTPTTLSSAVSDIRSVVSVTDRIPGSATENGSRAAVGENLITNKRNRDTSAMPLNNLSSAGSVNDRDKQTYTVDTSELQLTVTSRVKRQKVETNHALREEIREINQRLIGTEIKISDVDTDPISAASNGKGTIVKFFFTPLIRSPISKASYTMSRIQPLNLLVPASYPKCSPVLLDELPDEQR</sequence>
<dbReference type="Gene3D" id="1.10.246.20">
    <property type="entry name" value="Coactivator CBP, KIX domain"/>
    <property type="match status" value="1"/>
</dbReference>
<evidence type="ECO:0000313" key="6">
    <source>
        <dbReference type="EMBL" id="THU55334.1"/>
    </source>
</evidence>
<dbReference type="SUPFAM" id="SSF47040">
    <property type="entry name" value="Kix domain of CBP (creb binding protein)"/>
    <property type="match status" value="1"/>
</dbReference>
<feature type="compositionally biased region" description="Polar residues" evidence="4">
    <location>
        <begin position="323"/>
        <end position="333"/>
    </location>
</feature>
<organism evidence="6 7">
    <name type="scientific">Musa balbisiana</name>
    <name type="common">Banana</name>
    <dbReference type="NCBI Taxonomy" id="52838"/>
    <lineage>
        <taxon>Eukaryota</taxon>
        <taxon>Viridiplantae</taxon>
        <taxon>Streptophyta</taxon>
        <taxon>Embryophyta</taxon>
        <taxon>Tracheophyta</taxon>
        <taxon>Spermatophyta</taxon>
        <taxon>Magnoliopsida</taxon>
        <taxon>Liliopsida</taxon>
        <taxon>Zingiberales</taxon>
        <taxon>Musaceae</taxon>
        <taxon>Musa</taxon>
    </lineage>
</organism>
<comment type="caution">
    <text evidence="6">The sequence shown here is derived from an EMBL/GenBank/DDBJ whole genome shotgun (WGS) entry which is preliminary data.</text>
</comment>
<evidence type="ECO:0000256" key="4">
    <source>
        <dbReference type="SAM" id="MobiDB-lite"/>
    </source>
</evidence>
<dbReference type="GO" id="GO:0003713">
    <property type="term" value="F:transcription coactivator activity"/>
    <property type="evidence" value="ECO:0007669"/>
    <property type="project" value="InterPro"/>
</dbReference>
<dbReference type="Proteomes" id="UP000317650">
    <property type="component" value="Chromosome 11"/>
</dbReference>
<protein>
    <recommendedName>
        <fullName evidence="5">Mediator complex subunit 15 KIX domain-containing protein</fullName>
    </recommendedName>
</protein>
<feature type="coiled-coil region" evidence="3">
    <location>
        <begin position="358"/>
        <end position="385"/>
    </location>
</feature>
<dbReference type="InterPro" id="IPR036529">
    <property type="entry name" value="KIX_dom_sf"/>
</dbReference>
<dbReference type="FunFam" id="1.10.246.20:FF:000003">
    <property type="entry name" value="Mediator of RNA polymerase II transcription subunit 15a"/>
    <property type="match status" value="1"/>
</dbReference>
<dbReference type="AlphaFoldDB" id="A0A4S8J3F2"/>
<dbReference type="InterPro" id="IPR044661">
    <property type="entry name" value="MED15a/b/c-like"/>
</dbReference>
<dbReference type="InterPro" id="IPR036546">
    <property type="entry name" value="MED15_KIX"/>
</dbReference>
<keyword evidence="3" id="KW-0175">Coiled coil</keyword>
<feature type="region of interest" description="Disordered" evidence="4">
    <location>
        <begin position="1"/>
        <end position="24"/>
    </location>
</feature>
<dbReference type="STRING" id="52838.A0A4S8J3F2"/>
<dbReference type="GO" id="GO:0005634">
    <property type="term" value="C:nucleus"/>
    <property type="evidence" value="ECO:0007669"/>
    <property type="project" value="UniProtKB-SubCell"/>
</dbReference>
<evidence type="ECO:0000256" key="1">
    <source>
        <dbReference type="ARBA" id="ARBA00004123"/>
    </source>
</evidence>
<feature type="region of interest" description="Disordered" evidence="4">
    <location>
        <begin position="315"/>
        <end position="340"/>
    </location>
</feature>